<accession>A0A7S4FQJ9</accession>
<dbReference type="Pfam" id="PF13180">
    <property type="entry name" value="PDZ_2"/>
    <property type="match status" value="1"/>
</dbReference>
<organism evidence="5">
    <name type="scientific">Eutreptiella gymnastica</name>
    <dbReference type="NCBI Taxonomy" id="73025"/>
    <lineage>
        <taxon>Eukaryota</taxon>
        <taxon>Discoba</taxon>
        <taxon>Euglenozoa</taxon>
        <taxon>Euglenida</taxon>
        <taxon>Spirocuta</taxon>
        <taxon>Euglenophyceae</taxon>
        <taxon>Eutreptiales</taxon>
        <taxon>Eutreptiaceae</taxon>
        <taxon>Eutreptiella</taxon>
    </lineage>
</organism>
<comment type="similarity">
    <text evidence="1">Belongs to the peptidase S1C family.</text>
</comment>
<evidence type="ECO:0000259" key="4">
    <source>
        <dbReference type="PROSITE" id="PS50106"/>
    </source>
</evidence>
<dbReference type="PRINTS" id="PR00834">
    <property type="entry name" value="PROTEASES2C"/>
</dbReference>
<dbReference type="Gene3D" id="2.30.42.10">
    <property type="match status" value="1"/>
</dbReference>
<evidence type="ECO:0000256" key="2">
    <source>
        <dbReference type="ARBA" id="ARBA00022670"/>
    </source>
</evidence>
<dbReference type="InterPro" id="IPR009003">
    <property type="entry name" value="Peptidase_S1_PA"/>
</dbReference>
<dbReference type="InterPro" id="IPR001940">
    <property type="entry name" value="Peptidase_S1C"/>
</dbReference>
<dbReference type="AlphaFoldDB" id="A0A7S4FQJ9"/>
<reference evidence="5" key="1">
    <citation type="submission" date="2021-01" db="EMBL/GenBank/DDBJ databases">
        <authorList>
            <person name="Corre E."/>
            <person name="Pelletier E."/>
            <person name="Niang G."/>
            <person name="Scheremetjew M."/>
            <person name="Finn R."/>
            <person name="Kale V."/>
            <person name="Holt S."/>
            <person name="Cochrane G."/>
            <person name="Meng A."/>
            <person name="Brown T."/>
            <person name="Cohen L."/>
        </authorList>
    </citation>
    <scope>NUCLEOTIDE SEQUENCE</scope>
    <source>
        <strain evidence="5">CCMP1594</strain>
    </source>
</reference>
<evidence type="ECO:0000313" key="5">
    <source>
        <dbReference type="EMBL" id="CAE0808193.1"/>
    </source>
</evidence>
<feature type="domain" description="PDZ" evidence="4">
    <location>
        <begin position="334"/>
        <end position="397"/>
    </location>
</feature>
<dbReference type="GO" id="GO:0004252">
    <property type="term" value="F:serine-type endopeptidase activity"/>
    <property type="evidence" value="ECO:0007669"/>
    <property type="project" value="InterPro"/>
</dbReference>
<dbReference type="Gene3D" id="2.40.10.120">
    <property type="match status" value="1"/>
</dbReference>
<name>A0A7S4FQJ9_9EUGL</name>
<dbReference type="GO" id="GO:0006508">
    <property type="term" value="P:proteolysis"/>
    <property type="evidence" value="ECO:0007669"/>
    <property type="project" value="UniProtKB-KW"/>
</dbReference>
<dbReference type="SUPFAM" id="SSF50494">
    <property type="entry name" value="Trypsin-like serine proteases"/>
    <property type="match status" value="1"/>
</dbReference>
<proteinExistence type="inferred from homology"/>
<sequence>MPRRQVPTSNAFVDAERPAWLNGPTSRRSHVITHGTTFPTVDKQVRLRNASHEVLEQGASGAVQLCSATYAVPPSYQGVGHLSKPKAVDVNAYKGTRGRNFVTEAVGKVGSAVVKIDTTRKVKLDVEGLEHLFKFFLGPDIRFKGPEGDQHENIKGFGSGVIINQSGIIVTNAHVVAKADKVVCTLTDGRQLTAKVLGADEIIDLAVLKVDCKTHDLPCAELGDSSQLLVGAWAIAIGNPLGLSSTVTLGIISSLARSAMEVGIPDKRVDYIQTDAAINPGNSGGPLVDEYGKVIGINTAIRVGATGIGFAIPINLCRQAIQTLQKGRCLQHPSIGIHMATFNPDLAVNLFGGKAKDVRDVREGILVVKVLEKSPSAAVGLKAGDIIQTFDGKRVTDTETFLTSLSKCTIGQKVTLRYRRGKDLHQAQVQVGDAKSQVDVAFQ</sequence>
<keyword evidence="3" id="KW-0378">Hydrolase</keyword>
<dbReference type="SUPFAM" id="SSF50156">
    <property type="entry name" value="PDZ domain-like"/>
    <property type="match status" value="1"/>
</dbReference>
<dbReference type="PROSITE" id="PS50106">
    <property type="entry name" value="PDZ"/>
    <property type="match status" value="1"/>
</dbReference>
<keyword evidence="2" id="KW-0645">Protease</keyword>
<evidence type="ECO:0000256" key="3">
    <source>
        <dbReference type="ARBA" id="ARBA00022801"/>
    </source>
</evidence>
<dbReference type="InterPro" id="IPR001478">
    <property type="entry name" value="PDZ"/>
</dbReference>
<dbReference type="InterPro" id="IPR036034">
    <property type="entry name" value="PDZ_sf"/>
</dbReference>
<dbReference type="PANTHER" id="PTHR22939">
    <property type="entry name" value="SERINE PROTEASE FAMILY S1C HTRA-RELATED"/>
    <property type="match status" value="1"/>
</dbReference>
<gene>
    <name evidence="5" type="ORF">EGYM00163_LOCUS19323</name>
</gene>
<dbReference type="EMBL" id="HBJA01054440">
    <property type="protein sequence ID" value="CAE0808193.1"/>
    <property type="molecule type" value="Transcribed_RNA"/>
</dbReference>
<protein>
    <recommendedName>
        <fullName evidence="4">PDZ domain-containing protein</fullName>
    </recommendedName>
</protein>
<dbReference type="Pfam" id="PF13365">
    <property type="entry name" value="Trypsin_2"/>
    <property type="match status" value="1"/>
</dbReference>
<dbReference type="SMART" id="SM00228">
    <property type="entry name" value="PDZ"/>
    <property type="match status" value="1"/>
</dbReference>
<evidence type="ECO:0000256" key="1">
    <source>
        <dbReference type="ARBA" id="ARBA00010541"/>
    </source>
</evidence>
<dbReference type="PANTHER" id="PTHR22939:SF129">
    <property type="entry name" value="SERINE PROTEASE HTRA2, MITOCHONDRIAL"/>
    <property type="match status" value="1"/>
</dbReference>